<dbReference type="RefSeq" id="WP_344398826.1">
    <property type="nucleotide sequence ID" value="NZ_BAAASG010000002.1"/>
</dbReference>
<dbReference type="Gene3D" id="3.40.50.2300">
    <property type="match status" value="1"/>
</dbReference>
<dbReference type="SMART" id="SM00448">
    <property type="entry name" value="REC"/>
    <property type="match status" value="1"/>
</dbReference>
<gene>
    <name evidence="5" type="ORF">GCM10010276_10420</name>
</gene>
<evidence type="ECO:0000313" key="6">
    <source>
        <dbReference type="Proteomes" id="UP001501777"/>
    </source>
</evidence>
<evidence type="ECO:0000313" key="5">
    <source>
        <dbReference type="EMBL" id="GAA2476509.1"/>
    </source>
</evidence>
<keyword evidence="1" id="KW-0238">DNA-binding</keyword>
<dbReference type="InterPro" id="IPR011006">
    <property type="entry name" value="CheY-like_superfamily"/>
</dbReference>
<dbReference type="PROSITE" id="PS50110">
    <property type="entry name" value="RESPONSE_REGULATORY"/>
    <property type="match status" value="1"/>
</dbReference>
<feature type="domain" description="Response regulatory" evidence="4">
    <location>
        <begin position="3"/>
        <end position="119"/>
    </location>
</feature>
<dbReference type="InterPro" id="IPR039420">
    <property type="entry name" value="WalR-like"/>
</dbReference>
<proteinExistence type="predicted"/>
<evidence type="ECO:0000259" key="3">
    <source>
        <dbReference type="PROSITE" id="PS50043"/>
    </source>
</evidence>
<dbReference type="SUPFAM" id="SSF52172">
    <property type="entry name" value="CheY-like"/>
    <property type="match status" value="1"/>
</dbReference>
<feature type="domain" description="HTH luxR-type" evidence="3">
    <location>
        <begin position="134"/>
        <end position="199"/>
    </location>
</feature>
<dbReference type="InterPro" id="IPR000792">
    <property type="entry name" value="Tscrpt_reg_LuxR_C"/>
</dbReference>
<dbReference type="SUPFAM" id="SSF46894">
    <property type="entry name" value="C-terminal effector domain of the bipartite response regulators"/>
    <property type="match status" value="1"/>
</dbReference>
<reference evidence="5 6" key="1">
    <citation type="journal article" date="2019" name="Int. J. Syst. Evol. Microbiol.">
        <title>The Global Catalogue of Microorganisms (GCM) 10K type strain sequencing project: providing services to taxonomists for standard genome sequencing and annotation.</title>
        <authorList>
            <consortium name="The Broad Institute Genomics Platform"/>
            <consortium name="The Broad Institute Genome Sequencing Center for Infectious Disease"/>
            <person name="Wu L."/>
            <person name="Ma J."/>
        </authorList>
    </citation>
    <scope>NUCLEOTIDE SEQUENCE [LARGE SCALE GENOMIC DNA]</scope>
    <source>
        <strain evidence="5 6">JCM 4395</strain>
    </source>
</reference>
<evidence type="ECO:0000256" key="2">
    <source>
        <dbReference type="PROSITE-ProRule" id="PRU00169"/>
    </source>
</evidence>
<sequence>MIRVLLVEDTRLVRGAFAALLSREDDMEVVAEAAGDGEVLARALMCRPDVAVIDVDSEKGEELALRGELKRWLPECRVLLMMASTTPARLRRMLDLRAAGVISTNAPADRLVHGIRKLVRGQRFIDPEFALAALDAGANPLTPRDVEILRLTADGIPAREVAERLSLSVATVRNHLSAITRKIGGRTRIDAIRIARESGWV</sequence>
<dbReference type="PROSITE" id="PS00622">
    <property type="entry name" value="HTH_LUXR_1"/>
    <property type="match status" value="1"/>
</dbReference>
<dbReference type="SMART" id="SM00421">
    <property type="entry name" value="HTH_LUXR"/>
    <property type="match status" value="1"/>
</dbReference>
<evidence type="ECO:0000259" key="4">
    <source>
        <dbReference type="PROSITE" id="PS50110"/>
    </source>
</evidence>
<dbReference type="PANTHER" id="PTHR43214">
    <property type="entry name" value="TWO-COMPONENT RESPONSE REGULATOR"/>
    <property type="match status" value="1"/>
</dbReference>
<dbReference type="InterPro" id="IPR016032">
    <property type="entry name" value="Sig_transdc_resp-reg_C-effctor"/>
</dbReference>
<dbReference type="CDD" id="cd06170">
    <property type="entry name" value="LuxR_C_like"/>
    <property type="match status" value="1"/>
</dbReference>
<keyword evidence="6" id="KW-1185">Reference proteome</keyword>
<dbReference type="Pfam" id="PF00072">
    <property type="entry name" value="Response_reg"/>
    <property type="match status" value="1"/>
</dbReference>
<dbReference type="PANTHER" id="PTHR43214:SF42">
    <property type="entry name" value="TRANSCRIPTIONAL REGULATORY PROTEIN DESR"/>
    <property type="match status" value="1"/>
</dbReference>
<dbReference type="PROSITE" id="PS50043">
    <property type="entry name" value="HTH_LUXR_2"/>
    <property type="match status" value="1"/>
</dbReference>
<dbReference type="Proteomes" id="UP001501777">
    <property type="component" value="Unassembled WGS sequence"/>
</dbReference>
<feature type="modified residue" description="4-aspartylphosphate" evidence="2">
    <location>
        <position position="54"/>
    </location>
</feature>
<dbReference type="InterPro" id="IPR001789">
    <property type="entry name" value="Sig_transdc_resp-reg_receiver"/>
</dbReference>
<dbReference type="EMBL" id="BAAASG010000002">
    <property type="protein sequence ID" value="GAA2476509.1"/>
    <property type="molecule type" value="Genomic_DNA"/>
</dbReference>
<organism evidence="5 6">
    <name type="scientific">Streptomyces longisporus</name>
    <dbReference type="NCBI Taxonomy" id="1948"/>
    <lineage>
        <taxon>Bacteria</taxon>
        <taxon>Bacillati</taxon>
        <taxon>Actinomycetota</taxon>
        <taxon>Actinomycetes</taxon>
        <taxon>Kitasatosporales</taxon>
        <taxon>Streptomycetaceae</taxon>
        <taxon>Streptomyces</taxon>
    </lineage>
</organism>
<dbReference type="Pfam" id="PF00196">
    <property type="entry name" value="GerE"/>
    <property type="match status" value="1"/>
</dbReference>
<accession>A0ABN3L4Y9</accession>
<dbReference type="PRINTS" id="PR00038">
    <property type="entry name" value="HTHLUXR"/>
</dbReference>
<keyword evidence="2" id="KW-0597">Phosphoprotein</keyword>
<comment type="caution">
    <text evidence="5">The sequence shown here is derived from an EMBL/GenBank/DDBJ whole genome shotgun (WGS) entry which is preliminary data.</text>
</comment>
<evidence type="ECO:0000256" key="1">
    <source>
        <dbReference type="ARBA" id="ARBA00023125"/>
    </source>
</evidence>
<protein>
    <submittedName>
        <fullName evidence="5">Response regulator transcription factor</fullName>
    </submittedName>
</protein>
<name>A0ABN3L4Y9_STRLO</name>